<protein>
    <submittedName>
        <fullName evidence="2">Pyridine nucleotide-disulfide oxidoreductase</fullName>
    </submittedName>
</protein>
<dbReference type="Pfam" id="PF13738">
    <property type="entry name" value="Pyr_redox_3"/>
    <property type="match status" value="1"/>
</dbReference>
<evidence type="ECO:0000256" key="1">
    <source>
        <dbReference type="ARBA" id="ARBA00023002"/>
    </source>
</evidence>
<dbReference type="SUPFAM" id="SSF51905">
    <property type="entry name" value="FAD/NAD(P)-binding domain"/>
    <property type="match status" value="2"/>
</dbReference>
<evidence type="ECO:0000313" key="2">
    <source>
        <dbReference type="EMBL" id="QBR93866.1"/>
    </source>
</evidence>
<dbReference type="KEGG" id="noy:EXE57_17435"/>
<dbReference type="InterPro" id="IPR050982">
    <property type="entry name" value="Auxin_biosynth/cation_transpt"/>
</dbReference>
<dbReference type="InterPro" id="IPR036188">
    <property type="entry name" value="FAD/NAD-bd_sf"/>
</dbReference>
<dbReference type="PANTHER" id="PTHR43539:SF78">
    <property type="entry name" value="FLAVIN-CONTAINING MONOOXYGENASE"/>
    <property type="match status" value="1"/>
</dbReference>
<dbReference type="PRINTS" id="PR00411">
    <property type="entry name" value="PNDRDTASEI"/>
</dbReference>
<accession>A0A4P7GNR2</accession>
<proteinExistence type="predicted"/>
<dbReference type="EMBL" id="CP038267">
    <property type="protein sequence ID" value="QBR93866.1"/>
    <property type="molecule type" value="Genomic_DNA"/>
</dbReference>
<dbReference type="RefSeq" id="WP_135079712.1">
    <property type="nucleotide sequence ID" value="NZ_CP038267.1"/>
</dbReference>
<evidence type="ECO:0000313" key="3">
    <source>
        <dbReference type="Proteomes" id="UP000294894"/>
    </source>
</evidence>
<sequence>MTTHTVDTVVIGAGHAGLAVSRLLTQHGQEHVVLERGGVGERWRTERWDSLHLLTPSWMTRLPGWYYTGPDPDGYLSASQFLRSLQRYAASFAAPVVGGTSVRSLRAARDGRFALHTDGDTWHARHVVLATGPHGTPHVPAGLARSDLHVVPSNRYRNAEDLPSGGVLVVGASASGTQIADELARAGRDVVLAVGRHTRMPRRYRGMDAFWWLERTGRLARTIDEVADPDVARRETSLQLVGRNQPHPHGSDLDLAALHRRGVLLCGRLQGLDGGAATFAADLPTTVASADRTMHRFLDVVDRHVEEAGLTREVLPARRPTRFTPPPAPTRVPLESQGIRTVVLAAGYRPDHPWVQLPILDRSGAVEQYRGLTRVPGIYVVGQRFQHRRDSGFIDGARHDARTVVAHLSRGVLPESAPRAREESAA</sequence>
<dbReference type="OrthoDB" id="9808049at2"/>
<name>A0A4P7GNR2_9ACTN</name>
<keyword evidence="1" id="KW-0560">Oxidoreductase</keyword>
<dbReference type="GO" id="GO:0050660">
    <property type="term" value="F:flavin adenine dinucleotide binding"/>
    <property type="evidence" value="ECO:0007669"/>
    <property type="project" value="TreeGrafter"/>
</dbReference>
<reference evidence="2 3" key="1">
    <citation type="submission" date="2019-03" db="EMBL/GenBank/DDBJ databases">
        <title>Three New Species of Nocardioides, Nocardioides euryhalodurans sp. nov., Nocardioides seonyuensis sp. nov. and Nocardioides eburneoflavus sp. nov., Iolated from Soil.</title>
        <authorList>
            <person name="Roh S.G."/>
            <person name="Lee C."/>
            <person name="Kim M.-K."/>
            <person name="Kim S.B."/>
        </authorList>
    </citation>
    <scope>NUCLEOTIDE SEQUENCE [LARGE SCALE GENOMIC DNA]</scope>
    <source>
        <strain evidence="2 3">MMS17-SY117</strain>
    </source>
</reference>
<dbReference type="Gene3D" id="3.50.50.60">
    <property type="entry name" value="FAD/NAD(P)-binding domain"/>
    <property type="match status" value="2"/>
</dbReference>
<organism evidence="2 3">
    <name type="scientific">Nocardioides euryhalodurans</name>
    <dbReference type="NCBI Taxonomy" id="2518370"/>
    <lineage>
        <taxon>Bacteria</taxon>
        <taxon>Bacillati</taxon>
        <taxon>Actinomycetota</taxon>
        <taxon>Actinomycetes</taxon>
        <taxon>Propionibacteriales</taxon>
        <taxon>Nocardioidaceae</taxon>
        <taxon>Nocardioides</taxon>
    </lineage>
</organism>
<dbReference type="AlphaFoldDB" id="A0A4P7GNR2"/>
<dbReference type="PANTHER" id="PTHR43539">
    <property type="entry name" value="FLAVIN-BINDING MONOOXYGENASE-LIKE PROTEIN (AFU_ORTHOLOGUE AFUA_4G09220)"/>
    <property type="match status" value="1"/>
</dbReference>
<keyword evidence="3" id="KW-1185">Reference proteome</keyword>
<dbReference type="Proteomes" id="UP000294894">
    <property type="component" value="Chromosome"/>
</dbReference>
<dbReference type="GO" id="GO:0004497">
    <property type="term" value="F:monooxygenase activity"/>
    <property type="evidence" value="ECO:0007669"/>
    <property type="project" value="TreeGrafter"/>
</dbReference>
<gene>
    <name evidence="2" type="ORF">EXE57_17435</name>
</gene>